<evidence type="ECO:0000313" key="3">
    <source>
        <dbReference type="Proteomes" id="UP000799778"/>
    </source>
</evidence>
<sequence>MSALDALSRHHVMWYQPRAGGTSNRLPEIVGLVSKLHIDLDPDHNRRHPSDLRMASASHLQLNMPGLFTPQSFRHGSDPRTDMFAPTLQFPIAGETPGRMINSDVHGTRKRTISTSQGSNADAWSNNVLEDSRYSTATSPPPLANDRYELARGGMERPDLFARQNADHDEYFQLQQQRGMWSAPMTPASTTTSKPWMFNQILNIVGGVAGKLVQFCSVPFRGFQAGGGQAYTFTAQGDITHKHQEEDSFTEKEAVQGPLPGEFPEDNYGVLSVESLDKEYHQEHHHERPRMAKRQRTGDNWIVVGTELDMESRPSTPGLSDRRVSTHKRSPSHIPRPASRTSMCSSTPKRPSLIPVSRRSTVERKAYQSPLSTSEKGHKRNRSYGRQSLGSPAVPKESNGSKKSPLPPGSQRIVNKMRREKLEDDARMRRMNSQMSAMLKEAREALGSRFEVEDYGGMDFEDEVDARR</sequence>
<dbReference type="OrthoDB" id="5138418at2759"/>
<keyword evidence="3" id="KW-1185">Reference proteome</keyword>
<proteinExistence type="predicted"/>
<accession>A0A6A5Y2Y1</accession>
<dbReference type="EMBL" id="ML978067">
    <property type="protein sequence ID" value="KAF2019397.1"/>
    <property type="molecule type" value="Genomic_DNA"/>
</dbReference>
<dbReference type="AlphaFoldDB" id="A0A6A5Y2Y1"/>
<feature type="compositionally biased region" description="Polar residues" evidence="1">
    <location>
        <begin position="339"/>
        <end position="349"/>
    </location>
</feature>
<evidence type="ECO:0000256" key="1">
    <source>
        <dbReference type="SAM" id="MobiDB-lite"/>
    </source>
</evidence>
<feature type="compositionally biased region" description="Basic and acidic residues" evidence="1">
    <location>
        <begin position="279"/>
        <end position="290"/>
    </location>
</feature>
<dbReference type="GeneID" id="54283139"/>
<reference evidence="2" key="1">
    <citation type="journal article" date="2020" name="Stud. Mycol.">
        <title>101 Dothideomycetes genomes: a test case for predicting lifestyles and emergence of pathogens.</title>
        <authorList>
            <person name="Haridas S."/>
            <person name="Albert R."/>
            <person name="Binder M."/>
            <person name="Bloem J."/>
            <person name="Labutti K."/>
            <person name="Salamov A."/>
            <person name="Andreopoulos B."/>
            <person name="Baker S."/>
            <person name="Barry K."/>
            <person name="Bills G."/>
            <person name="Bluhm B."/>
            <person name="Cannon C."/>
            <person name="Castanera R."/>
            <person name="Culley D."/>
            <person name="Daum C."/>
            <person name="Ezra D."/>
            <person name="Gonzalez J."/>
            <person name="Henrissat B."/>
            <person name="Kuo A."/>
            <person name="Liang C."/>
            <person name="Lipzen A."/>
            <person name="Lutzoni F."/>
            <person name="Magnuson J."/>
            <person name="Mondo S."/>
            <person name="Nolan M."/>
            <person name="Ohm R."/>
            <person name="Pangilinan J."/>
            <person name="Park H.-J."/>
            <person name="Ramirez L."/>
            <person name="Alfaro M."/>
            <person name="Sun H."/>
            <person name="Tritt A."/>
            <person name="Yoshinaga Y."/>
            <person name="Zwiers L.-H."/>
            <person name="Turgeon B."/>
            <person name="Goodwin S."/>
            <person name="Spatafora J."/>
            <person name="Crous P."/>
            <person name="Grigoriev I."/>
        </authorList>
    </citation>
    <scope>NUCLEOTIDE SEQUENCE</scope>
    <source>
        <strain evidence="2">CBS 175.79</strain>
    </source>
</reference>
<organism evidence="2 3">
    <name type="scientific">Aaosphaeria arxii CBS 175.79</name>
    <dbReference type="NCBI Taxonomy" id="1450172"/>
    <lineage>
        <taxon>Eukaryota</taxon>
        <taxon>Fungi</taxon>
        <taxon>Dikarya</taxon>
        <taxon>Ascomycota</taxon>
        <taxon>Pezizomycotina</taxon>
        <taxon>Dothideomycetes</taxon>
        <taxon>Pleosporomycetidae</taxon>
        <taxon>Pleosporales</taxon>
        <taxon>Pleosporales incertae sedis</taxon>
        <taxon>Aaosphaeria</taxon>
    </lineage>
</organism>
<protein>
    <submittedName>
        <fullName evidence="2">Uncharacterized protein</fullName>
    </submittedName>
</protein>
<name>A0A6A5Y2Y1_9PLEO</name>
<dbReference type="Proteomes" id="UP000799778">
    <property type="component" value="Unassembled WGS sequence"/>
</dbReference>
<gene>
    <name evidence="2" type="ORF">BU24DRAFT_406065</name>
</gene>
<evidence type="ECO:0000313" key="2">
    <source>
        <dbReference type="EMBL" id="KAF2019397.1"/>
    </source>
</evidence>
<feature type="region of interest" description="Disordered" evidence="1">
    <location>
        <begin position="306"/>
        <end position="425"/>
    </location>
</feature>
<feature type="region of interest" description="Disordered" evidence="1">
    <location>
        <begin position="279"/>
        <end position="298"/>
    </location>
</feature>
<dbReference type="RefSeq" id="XP_033387736.1">
    <property type="nucleotide sequence ID" value="XM_033525742.1"/>
</dbReference>